<dbReference type="AlphaFoldDB" id="A0A1J5G8M7"/>
<dbReference type="Proteomes" id="UP000182059">
    <property type="component" value="Unassembled WGS sequence"/>
</dbReference>
<dbReference type="EMBL" id="MNYX01000027">
    <property type="protein sequence ID" value="OIP65986.1"/>
    <property type="molecule type" value="Genomic_DNA"/>
</dbReference>
<accession>A0A1J5G8M7</accession>
<organism evidence="1 2">
    <name type="scientific">Candidatus Nomurabacteria bacterium CG2_30_43_9</name>
    <dbReference type="NCBI Taxonomy" id="1805283"/>
    <lineage>
        <taxon>Bacteria</taxon>
        <taxon>Candidatus Nomuraibacteriota</taxon>
    </lineage>
</organism>
<evidence type="ECO:0000313" key="2">
    <source>
        <dbReference type="Proteomes" id="UP000182059"/>
    </source>
</evidence>
<gene>
    <name evidence="1" type="ORF">AUK15_01035</name>
</gene>
<dbReference type="Gene3D" id="3.90.20.10">
    <property type="match status" value="1"/>
</dbReference>
<evidence type="ECO:0000313" key="1">
    <source>
        <dbReference type="EMBL" id="OIP65986.1"/>
    </source>
</evidence>
<sequence length="134" mass="15231">MKKNSSKKLVKKVATIDDLAVIMTNGFKDVNAKVDSVNTKVDKEIGNLATMVAKGFSEVHTEMNNRFDEVDKRFDKLEGIVHKLDTKVNEIDKRLKAVEKSLEPLSLGYRIMSKELQELNSRVFHLEKKIGVIK</sequence>
<protein>
    <recommendedName>
        <fullName evidence="3">t-SNARE coiled-coil homology domain-containing protein</fullName>
    </recommendedName>
</protein>
<comment type="caution">
    <text evidence="1">The sequence shown here is derived from an EMBL/GenBank/DDBJ whole genome shotgun (WGS) entry which is preliminary data.</text>
</comment>
<dbReference type="Pfam" id="PF12495">
    <property type="entry name" value="Vip3A_N"/>
    <property type="match status" value="1"/>
</dbReference>
<proteinExistence type="predicted"/>
<dbReference type="SMR" id="A0A1J5G8M7"/>
<dbReference type="InterPro" id="IPR022180">
    <property type="entry name" value="Vip3"/>
</dbReference>
<evidence type="ECO:0008006" key="3">
    <source>
        <dbReference type="Google" id="ProtNLM"/>
    </source>
</evidence>
<reference evidence="1 2" key="1">
    <citation type="journal article" date="2016" name="Environ. Microbiol.">
        <title>Genomic resolution of a cold subsurface aquifer community provides metabolic insights for novel microbes adapted to high CO concentrations.</title>
        <authorList>
            <person name="Probst A.J."/>
            <person name="Castelle C.J."/>
            <person name="Singh A."/>
            <person name="Brown C.T."/>
            <person name="Anantharaman K."/>
            <person name="Sharon I."/>
            <person name="Hug L.A."/>
            <person name="Burstein D."/>
            <person name="Emerson J.B."/>
            <person name="Thomas B.C."/>
            <person name="Banfield J.F."/>
        </authorList>
    </citation>
    <scope>NUCLEOTIDE SEQUENCE [LARGE SCALE GENOMIC DNA]</scope>
    <source>
        <strain evidence="1">CG2_30_43_9</strain>
    </source>
</reference>
<name>A0A1J5G8M7_9BACT</name>